<reference evidence="2 3" key="1">
    <citation type="submission" date="2017-05" db="EMBL/GenBank/DDBJ databases">
        <authorList>
            <person name="Varghese N."/>
            <person name="Submissions S."/>
        </authorList>
    </citation>
    <scope>NUCLEOTIDE SEQUENCE [LARGE SCALE GENOMIC DNA]</scope>
    <source>
        <strain evidence="2 3">DSM 100094</strain>
    </source>
</reference>
<keyword evidence="1" id="KW-0732">Signal</keyword>
<dbReference type="InterPro" id="IPR011250">
    <property type="entry name" value="OMP/PagP_B-barrel"/>
</dbReference>
<sequence>MSRLVATALALVLTAGPSFAEDVIQGYTGWQIATDSEVEIPGQSFDAEWDGESFKAPPYWGLRWTRWQGDWGWGAEFTHTKVKATDDTLAGAGLDRLEFTDGLNILTANIQRRWLIEGFTPYAGAGLGVAIPHVELERPEGRTYEYQLTGPALRWFAGVSRDFNEHWLGFVEYQGTFSKNTADLKGGGELKADITTHAVNIGVGYRF</sequence>
<protein>
    <submittedName>
        <fullName evidence="2">Lipid A oxidase</fullName>
    </submittedName>
</protein>
<name>A0A521AWJ2_9RHOB</name>
<evidence type="ECO:0000313" key="2">
    <source>
        <dbReference type="EMBL" id="SMO39175.1"/>
    </source>
</evidence>
<dbReference type="SUPFAM" id="SSF56925">
    <property type="entry name" value="OMPA-like"/>
    <property type="match status" value="1"/>
</dbReference>
<keyword evidence="3" id="KW-1185">Reference proteome</keyword>
<gene>
    <name evidence="2" type="ORF">SAMN06265221_101422</name>
</gene>
<accession>A0A521AWJ2</accession>
<evidence type="ECO:0000256" key="1">
    <source>
        <dbReference type="SAM" id="SignalP"/>
    </source>
</evidence>
<feature type="chain" id="PRO_5022187827" evidence="1">
    <location>
        <begin position="21"/>
        <end position="207"/>
    </location>
</feature>
<dbReference type="Gene3D" id="2.40.160.20">
    <property type="match status" value="1"/>
</dbReference>
<dbReference type="EMBL" id="FXTK01000001">
    <property type="protein sequence ID" value="SMO39175.1"/>
    <property type="molecule type" value="Genomic_DNA"/>
</dbReference>
<dbReference type="AlphaFoldDB" id="A0A521AWJ2"/>
<proteinExistence type="predicted"/>
<organism evidence="2 3">
    <name type="scientific">Paracoccus laeviglucosivorans</name>
    <dbReference type="NCBI Taxonomy" id="1197861"/>
    <lineage>
        <taxon>Bacteria</taxon>
        <taxon>Pseudomonadati</taxon>
        <taxon>Pseudomonadota</taxon>
        <taxon>Alphaproteobacteria</taxon>
        <taxon>Rhodobacterales</taxon>
        <taxon>Paracoccaceae</taxon>
        <taxon>Paracoccus</taxon>
    </lineage>
</organism>
<dbReference type="OrthoDB" id="9810784at2"/>
<evidence type="ECO:0000313" key="3">
    <source>
        <dbReference type="Proteomes" id="UP000319014"/>
    </source>
</evidence>
<dbReference type="Proteomes" id="UP000319014">
    <property type="component" value="Unassembled WGS sequence"/>
</dbReference>
<dbReference type="RefSeq" id="WP_142661513.1">
    <property type="nucleotide sequence ID" value="NZ_FXTK01000001.1"/>
</dbReference>
<feature type="signal peptide" evidence="1">
    <location>
        <begin position="1"/>
        <end position="20"/>
    </location>
</feature>